<evidence type="ECO:0000313" key="6">
    <source>
        <dbReference type="Proteomes" id="UP000250079"/>
    </source>
</evidence>
<dbReference type="PANTHER" id="PTHR43537:SF53">
    <property type="entry name" value="HTH-TYPE TRANSCRIPTIONAL REPRESSOR NANR"/>
    <property type="match status" value="1"/>
</dbReference>
<gene>
    <name evidence="5" type="primary">lutR_1</name>
    <name evidence="5" type="ORF">IMCC3135_04100</name>
</gene>
<dbReference type="SMART" id="SM00895">
    <property type="entry name" value="FCD"/>
    <property type="match status" value="1"/>
</dbReference>
<dbReference type="Pfam" id="PF07729">
    <property type="entry name" value="FCD"/>
    <property type="match status" value="1"/>
</dbReference>
<evidence type="ECO:0000256" key="3">
    <source>
        <dbReference type="ARBA" id="ARBA00023163"/>
    </source>
</evidence>
<dbReference type="Gene3D" id="1.10.10.10">
    <property type="entry name" value="Winged helix-like DNA-binding domain superfamily/Winged helix DNA-binding domain"/>
    <property type="match status" value="1"/>
</dbReference>
<dbReference type="InterPro" id="IPR000524">
    <property type="entry name" value="Tscrpt_reg_HTH_GntR"/>
</dbReference>
<dbReference type="CDD" id="cd07377">
    <property type="entry name" value="WHTH_GntR"/>
    <property type="match status" value="1"/>
</dbReference>
<dbReference type="InterPro" id="IPR036388">
    <property type="entry name" value="WH-like_DNA-bd_sf"/>
</dbReference>
<dbReference type="Proteomes" id="UP000250079">
    <property type="component" value="Chromosome"/>
</dbReference>
<sequence length="237" mass="26818">MAHDQKDDGKRRADDIVQEVEQRILDGRLSVGAILPSERLLMEEFQASRTVVREAITALSNRGLLDCKPRFRPTIRKPGMETAFAITTPIVQQMLAAKGGVENLYKMRVFIESGLVRHAASHADKDGIKTLRDALNANRDAIDDSALFYKTDTAFHRVLYELGDNPILPAVHAGFTSWLAPHWDRMPRMPERNEENYKAHKLIFEGILNRDPDAAEAALNYHLANAWDLVRNTFELS</sequence>
<dbReference type="InterPro" id="IPR008920">
    <property type="entry name" value="TF_FadR/GntR_C"/>
</dbReference>
<keyword evidence="6" id="KW-1185">Reference proteome</keyword>
<dbReference type="InterPro" id="IPR011711">
    <property type="entry name" value="GntR_C"/>
</dbReference>
<keyword evidence="1" id="KW-0805">Transcription regulation</keyword>
<dbReference type="PANTHER" id="PTHR43537">
    <property type="entry name" value="TRANSCRIPTIONAL REGULATOR, GNTR FAMILY"/>
    <property type="match status" value="1"/>
</dbReference>
<dbReference type="PROSITE" id="PS50949">
    <property type="entry name" value="HTH_GNTR"/>
    <property type="match status" value="1"/>
</dbReference>
<dbReference type="InterPro" id="IPR036390">
    <property type="entry name" value="WH_DNA-bd_sf"/>
</dbReference>
<proteinExistence type="predicted"/>
<name>A0A2Z2NIP7_9GAMM</name>
<evidence type="ECO:0000256" key="1">
    <source>
        <dbReference type="ARBA" id="ARBA00023015"/>
    </source>
</evidence>
<dbReference type="AlphaFoldDB" id="A0A2Z2NIP7"/>
<dbReference type="SUPFAM" id="SSF46785">
    <property type="entry name" value="Winged helix' DNA-binding domain"/>
    <property type="match status" value="1"/>
</dbReference>
<dbReference type="PRINTS" id="PR00035">
    <property type="entry name" value="HTHGNTR"/>
</dbReference>
<dbReference type="KEGG" id="gai:IMCC3135_04100"/>
<dbReference type="Gene3D" id="1.20.120.530">
    <property type="entry name" value="GntR ligand-binding domain-like"/>
    <property type="match status" value="1"/>
</dbReference>
<dbReference type="OrthoDB" id="1040417at2"/>
<keyword evidence="3" id="KW-0804">Transcription</keyword>
<accession>A0A2Z2NIP7</accession>
<evidence type="ECO:0000256" key="2">
    <source>
        <dbReference type="ARBA" id="ARBA00023125"/>
    </source>
</evidence>
<reference evidence="5 6" key="1">
    <citation type="submission" date="2016-12" db="EMBL/GenBank/DDBJ databases">
        <authorList>
            <person name="Song W.-J."/>
            <person name="Kurnit D.M."/>
        </authorList>
    </citation>
    <scope>NUCLEOTIDE SEQUENCE [LARGE SCALE GENOMIC DNA]</scope>
    <source>
        <strain evidence="5 6">IMCC3135</strain>
    </source>
</reference>
<evidence type="ECO:0000313" key="5">
    <source>
        <dbReference type="EMBL" id="ASJ70933.1"/>
    </source>
</evidence>
<dbReference type="Pfam" id="PF00392">
    <property type="entry name" value="GntR"/>
    <property type="match status" value="1"/>
</dbReference>
<evidence type="ECO:0000259" key="4">
    <source>
        <dbReference type="PROSITE" id="PS50949"/>
    </source>
</evidence>
<dbReference type="GO" id="GO:0003677">
    <property type="term" value="F:DNA binding"/>
    <property type="evidence" value="ECO:0007669"/>
    <property type="project" value="UniProtKB-KW"/>
</dbReference>
<organism evidence="5 6">
    <name type="scientific">Granulosicoccus antarcticus IMCC3135</name>
    <dbReference type="NCBI Taxonomy" id="1192854"/>
    <lineage>
        <taxon>Bacteria</taxon>
        <taxon>Pseudomonadati</taxon>
        <taxon>Pseudomonadota</taxon>
        <taxon>Gammaproteobacteria</taxon>
        <taxon>Chromatiales</taxon>
        <taxon>Granulosicoccaceae</taxon>
        <taxon>Granulosicoccus</taxon>
    </lineage>
</organism>
<dbReference type="SMART" id="SM00345">
    <property type="entry name" value="HTH_GNTR"/>
    <property type="match status" value="1"/>
</dbReference>
<keyword evidence="2" id="KW-0238">DNA-binding</keyword>
<dbReference type="RefSeq" id="WP_088916426.1">
    <property type="nucleotide sequence ID" value="NZ_CP018632.1"/>
</dbReference>
<feature type="domain" description="HTH gntR-type" evidence="4">
    <location>
        <begin position="10"/>
        <end position="78"/>
    </location>
</feature>
<dbReference type="EMBL" id="CP018632">
    <property type="protein sequence ID" value="ASJ70933.1"/>
    <property type="molecule type" value="Genomic_DNA"/>
</dbReference>
<protein>
    <submittedName>
        <fullName evidence="5">HTH-type transcriptional regulator LutR</fullName>
    </submittedName>
</protein>
<dbReference type="GO" id="GO:0003700">
    <property type="term" value="F:DNA-binding transcription factor activity"/>
    <property type="evidence" value="ECO:0007669"/>
    <property type="project" value="InterPro"/>
</dbReference>
<dbReference type="SUPFAM" id="SSF48008">
    <property type="entry name" value="GntR ligand-binding domain-like"/>
    <property type="match status" value="1"/>
</dbReference>